<evidence type="ECO:0000313" key="3">
    <source>
        <dbReference type="Proteomes" id="UP000070700"/>
    </source>
</evidence>
<keyword evidence="1" id="KW-0732">Signal</keyword>
<accession>A0A194XHW3</accession>
<dbReference type="EMBL" id="KQ947411">
    <property type="protein sequence ID" value="KUJ19362.1"/>
    <property type="molecule type" value="Genomic_DNA"/>
</dbReference>
<reference evidence="2 3" key="1">
    <citation type="submission" date="2015-10" db="EMBL/GenBank/DDBJ databases">
        <title>Full genome of DAOMC 229536 Phialocephala scopiformis, a fungal endophyte of spruce producing the potent anti-insectan compound rugulosin.</title>
        <authorList>
            <consortium name="DOE Joint Genome Institute"/>
            <person name="Walker A.K."/>
            <person name="Frasz S.L."/>
            <person name="Seifert K.A."/>
            <person name="Miller J.D."/>
            <person name="Mondo S.J."/>
            <person name="Labutti K."/>
            <person name="Lipzen A."/>
            <person name="Dockter R."/>
            <person name="Kennedy M."/>
            <person name="Grigoriev I.V."/>
            <person name="Spatafora J.W."/>
        </authorList>
    </citation>
    <scope>NUCLEOTIDE SEQUENCE [LARGE SCALE GENOMIC DNA]</scope>
    <source>
        <strain evidence="2 3">CBS 120377</strain>
    </source>
</reference>
<dbReference type="RefSeq" id="XP_018073717.1">
    <property type="nucleotide sequence ID" value="XM_018221947.1"/>
</dbReference>
<proteinExistence type="predicted"/>
<sequence length="348" mass="41036">PEAKLFNILLHVYTALFTRLANPCSINRQRTGLFTTQPLFKTQPTLSTKQFAKMPLQILITPPDPIQETRDQPFHTHDVGGKMLPENITTLPDHIKEPRGQLPNTQDIAEEMLPENITTQPDLAKKPRKQFPYTYDVGERPCVEKERTLRKLRERFGKGNFEFKIRLGKYIIQVPKELLPEVIDDMFRNDPLPVSYPKVSKPRPNLPAMAPLLHQDLGPLVLINEHETERKMHERFGVDENGKENYKIQIRRDHWIIWVPEIFKLKEAEEIFADVATEMKKSIEIEEMEKQKRMKEYWGEKREKVVIWFYVPVDFGPDLSPFKVLFWVRTLRIFEDFVAYRIEASFKL</sequence>
<evidence type="ECO:0000256" key="1">
    <source>
        <dbReference type="SAM" id="SignalP"/>
    </source>
</evidence>
<feature type="chain" id="PRO_5008268304" evidence="1">
    <location>
        <begin position="24"/>
        <end position="348"/>
    </location>
</feature>
<protein>
    <submittedName>
        <fullName evidence="2">Uncharacterized protein</fullName>
    </submittedName>
</protein>
<name>A0A194XHW3_MOLSC</name>
<feature type="signal peptide" evidence="1">
    <location>
        <begin position="1"/>
        <end position="23"/>
    </location>
</feature>
<dbReference type="Proteomes" id="UP000070700">
    <property type="component" value="Unassembled WGS sequence"/>
</dbReference>
<organism evidence="2 3">
    <name type="scientific">Mollisia scopiformis</name>
    <name type="common">Conifer needle endophyte fungus</name>
    <name type="synonym">Phialocephala scopiformis</name>
    <dbReference type="NCBI Taxonomy" id="149040"/>
    <lineage>
        <taxon>Eukaryota</taxon>
        <taxon>Fungi</taxon>
        <taxon>Dikarya</taxon>
        <taxon>Ascomycota</taxon>
        <taxon>Pezizomycotina</taxon>
        <taxon>Leotiomycetes</taxon>
        <taxon>Helotiales</taxon>
        <taxon>Mollisiaceae</taxon>
        <taxon>Mollisia</taxon>
    </lineage>
</organism>
<dbReference type="AlphaFoldDB" id="A0A194XHW3"/>
<dbReference type="KEGG" id="psco:LY89DRAFT_773691"/>
<feature type="non-terminal residue" evidence="2">
    <location>
        <position position="1"/>
    </location>
</feature>
<evidence type="ECO:0000313" key="2">
    <source>
        <dbReference type="EMBL" id="KUJ19362.1"/>
    </source>
</evidence>
<gene>
    <name evidence="2" type="ORF">LY89DRAFT_773691</name>
</gene>
<dbReference type="GeneID" id="28831673"/>
<keyword evidence="3" id="KW-1185">Reference proteome</keyword>
<dbReference type="InParanoid" id="A0A194XHW3"/>